<dbReference type="InterPro" id="IPR032675">
    <property type="entry name" value="LRR_dom_sf"/>
</dbReference>
<dbReference type="EMBL" id="AEEI01000034">
    <property type="protein sequence ID" value="EFM02010.1"/>
    <property type="molecule type" value="Genomic_DNA"/>
</dbReference>
<sequence>MGCSDSDDTKQPEIVIQGDVLISYPEELIPADGIVTLPATVKTIGKNAFRNSQKLKEIQASSVTTVALSAFKGCSHLTTVKLNGAKELADSAFAETPLSVIYVDKAPQLGKGVFYQTPNGKTVYTQAEAEFSSWEAYGFSTVNKTPIGAIYEPYFGYFITLDQGSVPYNGASHAPTGIESNIILTSYDGKVDDKIFKEINPNISLGYESTLKRAGNYYLVYSQFVTPKQKDHFVTVFEAKSLKVVHQAVVRLPEDLDWYGFNGVTVDNKGNVYFAFGPSFFKVDFNKDLKDDERLKDPVPAFDRLKLRRYYYGEGRVWAFIPFRDKLYSYDYDAQKMESLTTSSKIKSAVQSSDNTLITIENTPILRSMKDGSAIAELSVTNFGKSAAYDEKTKMLYFIGDENKKTSIFSYNIETKEQTLLGEVSLKDAGFANSGLVSIAKHAKLDLLLISYTTASKECRLGVLNLQTKKFERWTDVAGYSLIDSRFNQ</sequence>
<keyword evidence="2" id="KW-1185">Reference proteome</keyword>
<dbReference type="BioCyc" id="PMAR862515-HMP:GMOO-1014-MONOMER"/>
<evidence type="ECO:0000313" key="2">
    <source>
        <dbReference type="Proteomes" id="UP000004394"/>
    </source>
</evidence>
<protein>
    <submittedName>
        <fullName evidence="1">Uncharacterized protein</fullName>
    </submittedName>
</protein>
<organism evidence="1 2">
    <name type="scientific">Hoylesella marshii DSM 16973 = JCM 13450</name>
    <dbReference type="NCBI Taxonomy" id="862515"/>
    <lineage>
        <taxon>Bacteria</taxon>
        <taxon>Pseudomonadati</taxon>
        <taxon>Bacteroidota</taxon>
        <taxon>Bacteroidia</taxon>
        <taxon>Bacteroidales</taxon>
        <taxon>Prevotellaceae</taxon>
        <taxon>Hoylesella</taxon>
    </lineage>
</organism>
<proteinExistence type="predicted"/>
<name>E0NS47_9BACT</name>
<dbReference type="HOGENOM" id="CLU_557646_0_0_10"/>
<dbReference type="AlphaFoldDB" id="E0NS47"/>
<reference evidence="1" key="1">
    <citation type="submission" date="2010-07" db="EMBL/GenBank/DDBJ databases">
        <authorList>
            <person name="Muzny D."/>
            <person name="Qin X."/>
            <person name="Deng J."/>
            <person name="Jiang H."/>
            <person name="Liu Y."/>
            <person name="Qu J."/>
            <person name="Song X.-Z."/>
            <person name="Zhang L."/>
            <person name="Thornton R."/>
            <person name="Coyle M."/>
            <person name="Francisco L."/>
            <person name="Jackson L."/>
            <person name="Javaid M."/>
            <person name="Korchina V."/>
            <person name="Kovar C."/>
            <person name="Mata R."/>
            <person name="Mathew T."/>
            <person name="Ngo R."/>
            <person name="Nguyen L."/>
            <person name="Nguyen N."/>
            <person name="Okwuonu G."/>
            <person name="Ongeri F."/>
            <person name="Pham C."/>
            <person name="Simmons D."/>
            <person name="Wilczek-Boney K."/>
            <person name="Hale W."/>
            <person name="Jakkamsetti A."/>
            <person name="Pham P."/>
            <person name="Ruth R."/>
            <person name="San Lucas F."/>
            <person name="Warren J."/>
            <person name="Zhang J."/>
            <person name="Zhao Z."/>
            <person name="Zhou C."/>
            <person name="Zhu D."/>
            <person name="Lee S."/>
            <person name="Bess C."/>
            <person name="Blankenburg K."/>
            <person name="Forbes L."/>
            <person name="Fu Q."/>
            <person name="Gubbala S."/>
            <person name="Hirani K."/>
            <person name="Jayaseelan J.C."/>
            <person name="Lara F."/>
            <person name="Munidasa M."/>
            <person name="Palculict T."/>
            <person name="Patil S."/>
            <person name="Pu L.-L."/>
            <person name="Saada N."/>
            <person name="Tang L."/>
            <person name="Weissenberger G."/>
            <person name="Zhu Y."/>
            <person name="Hemphill L."/>
            <person name="Shang Y."/>
            <person name="Youmans B."/>
            <person name="Ayvaz T."/>
            <person name="Ross M."/>
            <person name="Santibanez J."/>
            <person name="Aqrawi P."/>
            <person name="Gross S."/>
            <person name="Joshi V."/>
            <person name="Fowler G."/>
            <person name="Nazareth L."/>
            <person name="Reid J."/>
            <person name="Worley K."/>
            <person name="Petrosino J."/>
            <person name="Highlander S."/>
            <person name="Gibbs R."/>
        </authorList>
    </citation>
    <scope>NUCLEOTIDE SEQUENCE [LARGE SCALE GENOMIC DNA]</scope>
    <source>
        <strain evidence="1">DSM 16973</strain>
    </source>
</reference>
<dbReference type="InterPro" id="IPR026906">
    <property type="entry name" value="LRR_5"/>
</dbReference>
<comment type="caution">
    <text evidence="1">The sequence shown here is derived from an EMBL/GenBank/DDBJ whole genome shotgun (WGS) entry which is preliminary data.</text>
</comment>
<accession>E0NS47</accession>
<dbReference type="SUPFAM" id="SSF69304">
    <property type="entry name" value="Tricorn protease N-terminal domain"/>
    <property type="match status" value="1"/>
</dbReference>
<evidence type="ECO:0000313" key="1">
    <source>
        <dbReference type="EMBL" id="EFM02010.1"/>
    </source>
</evidence>
<dbReference type="Pfam" id="PF13306">
    <property type="entry name" value="LRR_5"/>
    <property type="match status" value="1"/>
</dbReference>
<dbReference type="Proteomes" id="UP000004394">
    <property type="component" value="Unassembled WGS sequence"/>
</dbReference>
<gene>
    <name evidence="1" type="ORF">HMPREF0658_0998</name>
</gene>
<dbReference type="Gene3D" id="3.80.10.10">
    <property type="entry name" value="Ribonuclease Inhibitor"/>
    <property type="match status" value="1"/>
</dbReference>